<dbReference type="RefSeq" id="XP_037218662.1">
    <property type="nucleotide sequence ID" value="XM_037365420.1"/>
</dbReference>
<proteinExistence type="predicted"/>
<dbReference type="Proteomes" id="UP000636479">
    <property type="component" value="Unassembled WGS sequence"/>
</dbReference>
<dbReference type="AlphaFoldDB" id="A0A8H6W4U0"/>
<dbReference type="OrthoDB" id="2393824at2759"/>
<evidence type="ECO:0000313" key="2">
    <source>
        <dbReference type="Proteomes" id="UP000636479"/>
    </source>
</evidence>
<accession>A0A8H6W4U0</accession>
<keyword evidence="2" id="KW-1185">Reference proteome</keyword>
<reference evidence="1" key="1">
    <citation type="submission" date="2020-05" db="EMBL/GenBank/DDBJ databases">
        <title>Mycena genomes resolve the evolution of fungal bioluminescence.</title>
        <authorList>
            <person name="Tsai I.J."/>
        </authorList>
    </citation>
    <scope>NUCLEOTIDE SEQUENCE</scope>
    <source>
        <strain evidence="1">171206Taipei</strain>
    </source>
</reference>
<organism evidence="1 2">
    <name type="scientific">Mycena indigotica</name>
    <dbReference type="NCBI Taxonomy" id="2126181"/>
    <lineage>
        <taxon>Eukaryota</taxon>
        <taxon>Fungi</taxon>
        <taxon>Dikarya</taxon>
        <taxon>Basidiomycota</taxon>
        <taxon>Agaricomycotina</taxon>
        <taxon>Agaricomycetes</taxon>
        <taxon>Agaricomycetidae</taxon>
        <taxon>Agaricales</taxon>
        <taxon>Marasmiineae</taxon>
        <taxon>Mycenaceae</taxon>
        <taxon>Mycena</taxon>
    </lineage>
</organism>
<protein>
    <submittedName>
        <fullName evidence="1">Uncharacterized protein</fullName>
    </submittedName>
</protein>
<evidence type="ECO:0000313" key="1">
    <source>
        <dbReference type="EMBL" id="KAF7299274.1"/>
    </source>
</evidence>
<dbReference type="GeneID" id="59347936"/>
<comment type="caution">
    <text evidence="1">The sequence shown here is derived from an EMBL/GenBank/DDBJ whole genome shotgun (WGS) entry which is preliminary data.</text>
</comment>
<name>A0A8H6W4U0_9AGAR</name>
<gene>
    <name evidence="1" type="ORF">MIND_00876100</name>
</gene>
<sequence length="827" mass="93824">MCNPPDMNQRLAILGLSPVVSIDDAVPILSTLLSLAFLHAMLPVDENLVSDGACRQLLTQRPGLFELLKTVHTDTKQDYSRVTDSPLFPSLVSAAAKSRLHGMRAYIHEAAQNDDLFPRWIPNPDMYSGPILQDDARFQHHFDTLHLRKFSEGSSDFRIILHDLGRFIRDPVLSVRLERTFSPTDKLLLNAPGTGKTRLCYEGLCSNWGFYFTFEVNDSRLGSTDLQLAFRAYYDAFDPEIDENIRLRPFHVVLLTRLLAFQSFLEAIDASETLTDRHKIRWLEIQLAPYFEADIYASLASSLLQNDGSNIKVHIADALRKVRNAIGIDAALFIVLDDAQLATVFDIREEKPLLQDIVLSWKALTQGSFTFLCAGTPVPQSTLARDLGFHQTTETGGFDDPDTHEAYIRQFLPPMLRDSPSGRFLVARLWRWCRGRYRITDTFISILLFEGLGCPHACLTHFIRKSTGLKPLDAVKVVYEEALAQDFLWVFPKYKTFDFSEISPDHKDLIVGILYKYMATRQCHHFNTGEHLGLVTEGYVRFQDASLSQIIFNEPLFLVDAARQLFPFPVRSERGQPHRYPSTFIGSLRLNPPRTRQSLAYCLAFYLTQIFSEPRSLPDTFSFPHVVPAWARQTGQLVRLFLDEKSNLHHEVVLPEAYESLTPLATTTTTLDETTRWINHEYGTTFCIPSSPNIDLLYALRLADKSFIWVAVRVFATDEPVMDCDLRPAISLLDIDSLFVETSADALASRRAADGLRSFPGVRQRPCVLRAISSFPVEVDLRTSVDKRSRDVVKLSLTKLRRQEHQVMQEEFFGAIVNGVIAKVEVG</sequence>
<dbReference type="EMBL" id="JACAZF010000007">
    <property type="protein sequence ID" value="KAF7299274.1"/>
    <property type="molecule type" value="Genomic_DNA"/>
</dbReference>